<dbReference type="Pfam" id="PF07690">
    <property type="entry name" value="MFS_1"/>
    <property type="match status" value="1"/>
</dbReference>
<gene>
    <name evidence="10" type="ORF">F8C90_04225</name>
</gene>
<evidence type="ECO:0000256" key="4">
    <source>
        <dbReference type="ARBA" id="ARBA00022692"/>
    </source>
</evidence>
<feature type="transmembrane region" description="Helical" evidence="8">
    <location>
        <begin position="133"/>
        <end position="152"/>
    </location>
</feature>
<feature type="transmembrane region" description="Helical" evidence="8">
    <location>
        <begin position="337"/>
        <end position="357"/>
    </location>
</feature>
<dbReference type="InterPro" id="IPR050171">
    <property type="entry name" value="MFS_Transporters"/>
</dbReference>
<dbReference type="Gene3D" id="1.20.1250.20">
    <property type="entry name" value="MFS general substrate transporter like domains"/>
    <property type="match status" value="1"/>
</dbReference>
<accession>A0A6N6NP94</accession>
<evidence type="ECO:0000256" key="2">
    <source>
        <dbReference type="ARBA" id="ARBA00022448"/>
    </source>
</evidence>
<evidence type="ECO:0000256" key="7">
    <source>
        <dbReference type="SAM" id="MobiDB-lite"/>
    </source>
</evidence>
<organism evidence="10 11">
    <name type="scientific">Ellagibacter isourolithinifaciens</name>
    <dbReference type="NCBI Taxonomy" id="2137581"/>
    <lineage>
        <taxon>Bacteria</taxon>
        <taxon>Bacillati</taxon>
        <taxon>Actinomycetota</taxon>
        <taxon>Coriobacteriia</taxon>
        <taxon>Eggerthellales</taxon>
        <taxon>Eggerthellaceae</taxon>
        <taxon>Ellagibacter</taxon>
    </lineage>
</organism>
<protein>
    <submittedName>
        <fullName evidence="10">MFS transporter</fullName>
    </submittedName>
</protein>
<feature type="compositionally biased region" description="Basic residues" evidence="7">
    <location>
        <begin position="1"/>
        <end position="10"/>
    </location>
</feature>
<evidence type="ECO:0000259" key="9">
    <source>
        <dbReference type="PROSITE" id="PS50850"/>
    </source>
</evidence>
<keyword evidence="5 8" id="KW-1133">Transmembrane helix</keyword>
<feature type="transmembrane region" description="Helical" evidence="8">
    <location>
        <begin position="164"/>
        <end position="183"/>
    </location>
</feature>
<evidence type="ECO:0000313" key="10">
    <source>
        <dbReference type="EMBL" id="KAB1641049.1"/>
    </source>
</evidence>
<dbReference type="PANTHER" id="PTHR23517:SF2">
    <property type="entry name" value="MULTIDRUG RESISTANCE PROTEIN MDTH"/>
    <property type="match status" value="1"/>
</dbReference>
<evidence type="ECO:0000256" key="3">
    <source>
        <dbReference type="ARBA" id="ARBA00022475"/>
    </source>
</evidence>
<evidence type="ECO:0000256" key="8">
    <source>
        <dbReference type="SAM" id="Phobius"/>
    </source>
</evidence>
<comment type="caution">
    <text evidence="10">The sequence shown here is derived from an EMBL/GenBank/DDBJ whole genome shotgun (WGS) entry which is preliminary data.</text>
</comment>
<feature type="transmembrane region" description="Helical" evidence="8">
    <location>
        <begin position="363"/>
        <end position="386"/>
    </location>
</feature>
<dbReference type="InterPro" id="IPR036259">
    <property type="entry name" value="MFS_trans_sf"/>
</dbReference>
<feature type="transmembrane region" description="Helical" evidence="8">
    <location>
        <begin position="104"/>
        <end position="126"/>
    </location>
</feature>
<dbReference type="PROSITE" id="PS50850">
    <property type="entry name" value="MFS"/>
    <property type="match status" value="1"/>
</dbReference>
<name>A0A6N6NP94_9ACTN</name>
<dbReference type="GO" id="GO:0022857">
    <property type="term" value="F:transmembrane transporter activity"/>
    <property type="evidence" value="ECO:0007669"/>
    <property type="project" value="InterPro"/>
</dbReference>
<comment type="subcellular location">
    <subcellularLocation>
        <location evidence="1">Cell membrane</location>
        <topology evidence="1">Multi-pass membrane protein</topology>
    </subcellularLocation>
</comment>
<dbReference type="AlphaFoldDB" id="A0A6N6NP94"/>
<evidence type="ECO:0000313" key="11">
    <source>
        <dbReference type="Proteomes" id="UP000468668"/>
    </source>
</evidence>
<feature type="transmembrane region" description="Helical" evidence="8">
    <location>
        <begin position="195"/>
        <end position="215"/>
    </location>
</feature>
<feature type="domain" description="Major facilitator superfamily (MFS) profile" evidence="9">
    <location>
        <begin position="66"/>
        <end position="464"/>
    </location>
</feature>
<feature type="region of interest" description="Disordered" evidence="7">
    <location>
        <begin position="1"/>
        <end position="20"/>
    </location>
</feature>
<feature type="transmembrane region" description="Helical" evidence="8">
    <location>
        <begin position="65"/>
        <end position="84"/>
    </location>
</feature>
<feature type="transmembrane region" description="Helical" evidence="8">
    <location>
        <begin position="271"/>
        <end position="290"/>
    </location>
</feature>
<feature type="transmembrane region" description="Helical" evidence="8">
    <location>
        <begin position="221"/>
        <end position="240"/>
    </location>
</feature>
<keyword evidence="4 8" id="KW-0812">Transmembrane</keyword>
<evidence type="ECO:0000256" key="5">
    <source>
        <dbReference type="ARBA" id="ARBA00022989"/>
    </source>
</evidence>
<dbReference type="PANTHER" id="PTHR23517">
    <property type="entry name" value="RESISTANCE PROTEIN MDTM, PUTATIVE-RELATED-RELATED"/>
    <property type="match status" value="1"/>
</dbReference>
<dbReference type="GO" id="GO:0005886">
    <property type="term" value="C:plasma membrane"/>
    <property type="evidence" value="ECO:0007669"/>
    <property type="project" value="UniProtKB-SubCell"/>
</dbReference>
<feature type="transmembrane region" description="Helical" evidence="8">
    <location>
        <begin position="442"/>
        <end position="462"/>
    </location>
</feature>
<sequence length="480" mass="50866">MRPVSRRATRNRGEIPATGGKACDRRRAPVPLAAVAVGPRRACMAASSKTLSKEQIANLSKREKTTILIAILSLYFVVCSTMTISPALQTLYNAFPDFDRTTVMYIYTLPSLVGIPVTILIGLIAGTKVRYRTILLSATALMVVMGTAPFFIDNLYVILACRFLFGIGQASCLGVEVSLMYMFFSGKELARYMGFTQVAGSLGNIVFMQIGGILATTGWHMVFLAYLIVTVAFVLVLLFMKEPELSAPAKKEQAVENAAGAVSAKKDRIPLASWVCIFLVFFFTLVFQGLTVSLSSLVSELGIGDAATTGTLSSISMVFGMIVSAFFGPIFGVTKRFGGRVLCLFGMAAAFLIMINMRSFVGIAASMCLFSFFGLQVMISSMASAANGAPDSVKGKIGAFCQTGVKIAVFIVSYYTAASLAVAPATGLYAFAPSAAQYSADLWTGALLCIICGVVGIVALVAKKGKGSKAVKTETASKAA</sequence>
<feature type="transmembrane region" description="Helical" evidence="8">
    <location>
        <begin position="407"/>
        <end position="430"/>
    </location>
</feature>
<keyword evidence="11" id="KW-1185">Reference proteome</keyword>
<dbReference type="SUPFAM" id="SSF103473">
    <property type="entry name" value="MFS general substrate transporter"/>
    <property type="match status" value="1"/>
</dbReference>
<keyword evidence="3" id="KW-1003">Cell membrane</keyword>
<keyword evidence="2" id="KW-0813">Transport</keyword>
<dbReference type="OrthoDB" id="9812221at2"/>
<proteinExistence type="predicted"/>
<dbReference type="EMBL" id="WAJR01000007">
    <property type="protein sequence ID" value="KAB1641049.1"/>
    <property type="molecule type" value="Genomic_DNA"/>
</dbReference>
<reference evidence="10 11" key="1">
    <citation type="submission" date="2019-09" db="EMBL/GenBank/DDBJ databases">
        <title>Whole genome shotgun sequencing (WGS) of Ellagibacter isourolithinifaciens DSM 104140(T) and Adlercreutzia muris DSM 29508(T).</title>
        <authorList>
            <person name="Stoll D.A."/>
            <person name="Danylec N."/>
            <person name="Huch M."/>
        </authorList>
    </citation>
    <scope>NUCLEOTIDE SEQUENCE [LARGE SCALE GENOMIC DNA]</scope>
    <source>
        <strain evidence="10 11">DSM 104140</strain>
    </source>
</reference>
<dbReference type="InterPro" id="IPR020846">
    <property type="entry name" value="MFS_dom"/>
</dbReference>
<feature type="transmembrane region" description="Helical" evidence="8">
    <location>
        <begin position="310"/>
        <end position="330"/>
    </location>
</feature>
<keyword evidence="6 8" id="KW-0472">Membrane</keyword>
<dbReference type="Proteomes" id="UP000468668">
    <property type="component" value="Unassembled WGS sequence"/>
</dbReference>
<dbReference type="InterPro" id="IPR011701">
    <property type="entry name" value="MFS"/>
</dbReference>
<evidence type="ECO:0000256" key="6">
    <source>
        <dbReference type="ARBA" id="ARBA00023136"/>
    </source>
</evidence>
<evidence type="ECO:0000256" key="1">
    <source>
        <dbReference type="ARBA" id="ARBA00004651"/>
    </source>
</evidence>